<dbReference type="InterPro" id="IPR029063">
    <property type="entry name" value="SAM-dependent_MTases_sf"/>
</dbReference>
<feature type="region of interest" description="Disordered" evidence="1">
    <location>
        <begin position="115"/>
        <end position="150"/>
    </location>
</feature>
<gene>
    <name evidence="2" type="ORF">GCM10020367_07630</name>
</gene>
<comment type="caution">
    <text evidence="2">The sequence shown here is derived from an EMBL/GenBank/DDBJ whole genome shotgun (WGS) entry which is preliminary data.</text>
</comment>
<dbReference type="EMBL" id="BAAAYL010000001">
    <property type="protein sequence ID" value="GAA3368601.1"/>
    <property type="molecule type" value="Genomic_DNA"/>
</dbReference>
<dbReference type="RefSeq" id="WP_345034551.1">
    <property type="nucleotide sequence ID" value="NZ_BAAAYL010000001.1"/>
</dbReference>
<keyword evidence="3" id="KW-1185">Reference proteome</keyword>
<evidence type="ECO:0000313" key="2">
    <source>
        <dbReference type="EMBL" id="GAA3368601.1"/>
    </source>
</evidence>
<proteinExistence type="predicted"/>
<name>A0ABP6S5A8_9ACTN</name>
<reference evidence="3" key="1">
    <citation type="journal article" date="2019" name="Int. J. Syst. Evol. Microbiol.">
        <title>The Global Catalogue of Microorganisms (GCM) 10K type strain sequencing project: providing services to taxonomists for standard genome sequencing and annotation.</title>
        <authorList>
            <consortium name="The Broad Institute Genomics Platform"/>
            <consortium name="The Broad Institute Genome Sequencing Center for Infectious Disease"/>
            <person name="Wu L."/>
            <person name="Ma J."/>
        </authorList>
    </citation>
    <scope>NUCLEOTIDE SEQUENCE [LARGE SCALE GENOMIC DNA]</scope>
    <source>
        <strain evidence="3">JCM 9651</strain>
    </source>
</reference>
<evidence type="ECO:0000313" key="3">
    <source>
        <dbReference type="Proteomes" id="UP001499990"/>
    </source>
</evidence>
<protein>
    <recommendedName>
        <fullName evidence="4">Methyltransferase type 11 domain-containing protein</fullName>
    </recommendedName>
</protein>
<dbReference type="Proteomes" id="UP001499990">
    <property type="component" value="Unassembled WGS sequence"/>
</dbReference>
<dbReference type="Gene3D" id="3.40.50.150">
    <property type="entry name" value="Vaccinia Virus protein VP39"/>
    <property type="match status" value="1"/>
</dbReference>
<organism evidence="2 3">
    <name type="scientific">Streptomyces sannanensis</name>
    <dbReference type="NCBI Taxonomy" id="285536"/>
    <lineage>
        <taxon>Bacteria</taxon>
        <taxon>Bacillati</taxon>
        <taxon>Actinomycetota</taxon>
        <taxon>Actinomycetes</taxon>
        <taxon>Kitasatosporales</taxon>
        <taxon>Streptomycetaceae</taxon>
        <taxon>Streptomyces</taxon>
    </lineage>
</organism>
<evidence type="ECO:0008006" key="4">
    <source>
        <dbReference type="Google" id="ProtNLM"/>
    </source>
</evidence>
<sequence>MVCVDALAFAANRGNAVRELGRIMAPGARLVLTQALRQGAEPLWEEKARAAGLIVEHVDERPAEPAMCARLYRLWIDHAEELRRELGDDQADNMLREANKTPPTLPGRRAVLLTLRRPVAEPSARGSVDTMAEPGRRSDDGPASSERTPE</sequence>
<evidence type="ECO:0000256" key="1">
    <source>
        <dbReference type="SAM" id="MobiDB-lite"/>
    </source>
</evidence>
<accession>A0ABP6S5A8</accession>
<dbReference type="SUPFAM" id="SSF53335">
    <property type="entry name" value="S-adenosyl-L-methionine-dependent methyltransferases"/>
    <property type="match status" value="1"/>
</dbReference>